<keyword evidence="2" id="KW-1185">Reference proteome</keyword>
<organism evidence="1 2">
    <name type="scientific">Vigna unguiculata</name>
    <name type="common">Cowpea</name>
    <dbReference type="NCBI Taxonomy" id="3917"/>
    <lineage>
        <taxon>Eukaryota</taxon>
        <taxon>Viridiplantae</taxon>
        <taxon>Streptophyta</taxon>
        <taxon>Embryophyta</taxon>
        <taxon>Tracheophyta</taxon>
        <taxon>Spermatophyta</taxon>
        <taxon>Magnoliopsida</taxon>
        <taxon>eudicotyledons</taxon>
        <taxon>Gunneridae</taxon>
        <taxon>Pentapetalae</taxon>
        <taxon>rosids</taxon>
        <taxon>fabids</taxon>
        <taxon>Fabales</taxon>
        <taxon>Fabaceae</taxon>
        <taxon>Papilionoideae</taxon>
        <taxon>50 kb inversion clade</taxon>
        <taxon>NPAAA clade</taxon>
        <taxon>indigoferoid/millettioid clade</taxon>
        <taxon>Phaseoleae</taxon>
        <taxon>Vigna</taxon>
    </lineage>
</organism>
<dbReference type="EMBL" id="CP039347">
    <property type="protein sequence ID" value="QCD86809.1"/>
    <property type="molecule type" value="Genomic_DNA"/>
</dbReference>
<name>A0A4D6LDY3_VIGUN</name>
<evidence type="ECO:0000313" key="2">
    <source>
        <dbReference type="Proteomes" id="UP000501690"/>
    </source>
</evidence>
<reference evidence="1 2" key="1">
    <citation type="submission" date="2019-04" db="EMBL/GenBank/DDBJ databases">
        <title>An improved genome assembly and genetic linkage map for asparagus bean, Vigna unguiculata ssp. sesquipedialis.</title>
        <authorList>
            <person name="Xia Q."/>
            <person name="Zhang R."/>
            <person name="Dong Y."/>
        </authorList>
    </citation>
    <scope>NUCLEOTIDE SEQUENCE [LARGE SCALE GENOMIC DNA]</scope>
    <source>
        <tissue evidence="1">Leaf</tissue>
    </source>
</reference>
<evidence type="ECO:0000313" key="1">
    <source>
        <dbReference type="EMBL" id="QCD86809.1"/>
    </source>
</evidence>
<gene>
    <name evidence="1" type="ORF">DEO72_LG3g1335</name>
</gene>
<sequence>MTVAQVSFPRLGESSTSSTEILRAFSLRRDSPRLNETSLAQNYSGSPERPFVAKILSRAPVNLA</sequence>
<protein>
    <submittedName>
        <fullName evidence="1">Uncharacterized protein</fullName>
    </submittedName>
</protein>
<proteinExistence type="predicted"/>
<dbReference type="AlphaFoldDB" id="A0A4D6LDY3"/>
<dbReference type="Proteomes" id="UP000501690">
    <property type="component" value="Linkage Group LG3"/>
</dbReference>
<accession>A0A4D6LDY3</accession>